<keyword evidence="10" id="KW-0645">Protease</keyword>
<dbReference type="Proteomes" id="UP000252345">
    <property type="component" value="Unassembled WGS sequence"/>
</dbReference>
<evidence type="ECO:0000256" key="3">
    <source>
        <dbReference type="ARBA" id="ARBA00022692"/>
    </source>
</evidence>
<keyword evidence="5 8" id="KW-1133">Transmembrane helix</keyword>
<keyword evidence="11" id="KW-1185">Reference proteome</keyword>
<evidence type="ECO:0000313" key="11">
    <source>
        <dbReference type="Proteomes" id="UP000252345"/>
    </source>
</evidence>
<accession>A0A366KE12</accession>
<dbReference type="PANTHER" id="PTHR43731">
    <property type="entry name" value="RHOMBOID PROTEASE"/>
    <property type="match status" value="1"/>
</dbReference>
<dbReference type="GO" id="GO:0006508">
    <property type="term" value="P:proteolysis"/>
    <property type="evidence" value="ECO:0007669"/>
    <property type="project" value="UniProtKB-KW"/>
</dbReference>
<dbReference type="SUPFAM" id="SSF144091">
    <property type="entry name" value="Rhomboid-like"/>
    <property type="match status" value="1"/>
</dbReference>
<feature type="transmembrane region" description="Helical" evidence="8">
    <location>
        <begin position="136"/>
        <end position="157"/>
    </location>
</feature>
<dbReference type="Gene3D" id="1.20.1540.10">
    <property type="entry name" value="Rhomboid-like"/>
    <property type="match status" value="1"/>
</dbReference>
<dbReference type="OrthoDB" id="9807874at2"/>
<feature type="region of interest" description="Disordered" evidence="7">
    <location>
        <begin position="1"/>
        <end position="66"/>
    </location>
</feature>
<evidence type="ECO:0000256" key="7">
    <source>
        <dbReference type="SAM" id="MobiDB-lite"/>
    </source>
</evidence>
<feature type="transmembrane region" description="Helical" evidence="8">
    <location>
        <begin position="84"/>
        <end position="105"/>
    </location>
</feature>
<proteinExistence type="inferred from homology"/>
<dbReference type="Pfam" id="PF01694">
    <property type="entry name" value="Rhomboid"/>
    <property type="match status" value="1"/>
</dbReference>
<name>A0A366KE12_9BIFI</name>
<feature type="transmembrane region" description="Helical" evidence="8">
    <location>
        <begin position="195"/>
        <end position="216"/>
    </location>
</feature>
<dbReference type="InterPro" id="IPR035952">
    <property type="entry name" value="Rhomboid-like_sf"/>
</dbReference>
<dbReference type="GO" id="GO:0016020">
    <property type="term" value="C:membrane"/>
    <property type="evidence" value="ECO:0007669"/>
    <property type="project" value="UniProtKB-SubCell"/>
</dbReference>
<feature type="transmembrane region" description="Helical" evidence="8">
    <location>
        <begin position="169"/>
        <end position="189"/>
    </location>
</feature>
<feature type="domain" description="Peptidase S54 rhomboid" evidence="9">
    <location>
        <begin position="128"/>
        <end position="264"/>
    </location>
</feature>
<feature type="transmembrane region" description="Helical" evidence="8">
    <location>
        <begin position="252"/>
        <end position="270"/>
    </location>
</feature>
<dbReference type="InterPro" id="IPR022764">
    <property type="entry name" value="Peptidase_S54_rhomboid_dom"/>
</dbReference>
<evidence type="ECO:0000256" key="4">
    <source>
        <dbReference type="ARBA" id="ARBA00022801"/>
    </source>
</evidence>
<sequence length="310" mass="33840">MTYEGSPRASTSRSFKPLPGVRLRRQPQYGQAAGGQQYGRPAVGPEYYPYGGPEPAGAPEPRGPRRPGRFQARLRYYWRDGGPVVTAVITALCLAVWLVELYGYYLQPGFYQSLLTRTAFIPALSNRMPWMYLSSMFLHATNVTHILFNMLTLWAVGPALERMLGHWRYLALYLLSGIGGGLGMLVSAVVSPEGWLTSAVGASGAIFGLFGGVLVLYKRSGTDIRSMLVFVAINMAMPLFVPGIAWQDHVGGFIAGALFTLMLISGLGFLRGKSLTARMWISGLILFALMVVIALACYRLNPMNGGSLPF</sequence>
<organism evidence="10 11">
    <name type="scientific">Bifidobacterium xylocopae</name>
    <dbReference type="NCBI Taxonomy" id="2493119"/>
    <lineage>
        <taxon>Bacteria</taxon>
        <taxon>Bacillati</taxon>
        <taxon>Actinomycetota</taxon>
        <taxon>Actinomycetes</taxon>
        <taxon>Bifidobacteriales</taxon>
        <taxon>Bifidobacteriaceae</taxon>
        <taxon>Bifidobacterium</taxon>
    </lineage>
</organism>
<dbReference type="RefSeq" id="WP_113853029.1">
    <property type="nucleotide sequence ID" value="NZ_PDCH01000003.1"/>
</dbReference>
<feature type="transmembrane region" description="Helical" evidence="8">
    <location>
        <begin position="228"/>
        <end position="246"/>
    </location>
</feature>
<comment type="caution">
    <text evidence="10">The sequence shown here is derived from an EMBL/GenBank/DDBJ whole genome shotgun (WGS) entry which is preliminary data.</text>
</comment>
<reference evidence="10 11" key="1">
    <citation type="submission" date="2017-10" db="EMBL/GenBank/DDBJ databases">
        <title>Bifidobacterium xylocopum sp. nov. and Bifidobacterium aemilianum sp. nov., from the carpenter bee (Xylocopa violacea) digestive tract.</title>
        <authorList>
            <person name="Alberoni D."/>
            <person name="Baffoni L."/>
            <person name="Di Gioia D."/>
            <person name="Gaggia F."/>
            <person name="Biavati B."/>
        </authorList>
    </citation>
    <scope>NUCLEOTIDE SEQUENCE [LARGE SCALE GENOMIC DNA]</scope>
    <source>
        <strain evidence="10 11">XV2</strain>
    </source>
</reference>
<evidence type="ECO:0000256" key="6">
    <source>
        <dbReference type="ARBA" id="ARBA00023136"/>
    </source>
</evidence>
<evidence type="ECO:0000313" key="10">
    <source>
        <dbReference type="EMBL" id="RBP99627.1"/>
    </source>
</evidence>
<evidence type="ECO:0000256" key="5">
    <source>
        <dbReference type="ARBA" id="ARBA00022989"/>
    </source>
</evidence>
<feature type="transmembrane region" description="Helical" evidence="8">
    <location>
        <begin position="279"/>
        <end position="301"/>
    </location>
</feature>
<dbReference type="AlphaFoldDB" id="A0A366KE12"/>
<keyword evidence="4" id="KW-0378">Hydrolase</keyword>
<protein>
    <submittedName>
        <fullName evidence="10">Rhomboid family intramembrane serine protease</fullName>
    </submittedName>
</protein>
<comment type="subcellular location">
    <subcellularLocation>
        <location evidence="1">Membrane</location>
        <topology evidence="1">Multi-pass membrane protein</topology>
    </subcellularLocation>
</comment>
<comment type="similarity">
    <text evidence="2">Belongs to the peptidase S54 family.</text>
</comment>
<dbReference type="EMBL" id="PDCH01000003">
    <property type="protein sequence ID" value="RBP99627.1"/>
    <property type="molecule type" value="Genomic_DNA"/>
</dbReference>
<dbReference type="GO" id="GO:0004252">
    <property type="term" value="F:serine-type endopeptidase activity"/>
    <property type="evidence" value="ECO:0007669"/>
    <property type="project" value="InterPro"/>
</dbReference>
<evidence type="ECO:0000256" key="1">
    <source>
        <dbReference type="ARBA" id="ARBA00004141"/>
    </source>
</evidence>
<evidence type="ECO:0000256" key="2">
    <source>
        <dbReference type="ARBA" id="ARBA00009045"/>
    </source>
</evidence>
<gene>
    <name evidence="10" type="ORF">CRD59_02505</name>
</gene>
<feature type="compositionally biased region" description="Low complexity" evidence="7">
    <location>
        <begin position="38"/>
        <end position="60"/>
    </location>
</feature>
<dbReference type="InterPro" id="IPR050925">
    <property type="entry name" value="Rhomboid_protease_S54"/>
</dbReference>
<keyword evidence="3 8" id="KW-0812">Transmembrane</keyword>
<evidence type="ECO:0000259" key="9">
    <source>
        <dbReference type="Pfam" id="PF01694"/>
    </source>
</evidence>
<evidence type="ECO:0000256" key="8">
    <source>
        <dbReference type="SAM" id="Phobius"/>
    </source>
</evidence>
<dbReference type="PANTHER" id="PTHR43731:SF14">
    <property type="entry name" value="PRESENILIN-ASSOCIATED RHOMBOID-LIKE PROTEIN, MITOCHONDRIAL"/>
    <property type="match status" value="1"/>
</dbReference>
<keyword evidence="6 8" id="KW-0472">Membrane</keyword>